<evidence type="ECO:0008006" key="3">
    <source>
        <dbReference type="Google" id="ProtNLM"/>
    </source>
</evidence>
<proteinExistence type="predicted"/>
<gene>
    <name evidence="1" type="ORF">SAMN02745135_00736</name>
</gene>
<evidence type="ECO:0000313" key="1">
    <source>
        <dbReference type="EMBL" id="SHH41713.1"/>
    </source>
</evidence>
<organism evidence="1 2">
    <name type="scientific">Caloranaerobacter azorensis DSM 13643</name>
    <dbReference type="NCBI Taxonomy" id="1121264"/>
    <lineage>
        <taxon>Bacteria</taxon>
        <taxon>Bacillati</taxon>
        <taxon>Bacillota</taxon>
        <taxon>Tissierellia</taxon>
        <taxon>Tissierellales</taxon>
        <taxon>Thermohalobacteraceae</taxon>
        <taxon>Caloranaerobacter</taxon>
    </lineage>
</organism>
<dbReference type="AlphaFoldDB" id="A0A1M5SUP7"/>
<dbReference type="EMBL" id="FQXO01000014">
    <property type="protein sequence ID" value="SHH41713.1"/>
    <property type="molecule type" value="Genomic_DNA"/>
</dbReference>
<evidence type="ECO:0000313" key="2">
    <source>
        <dbReference type="Proteomes" id="UP000183967"/>
    </source>
</evidence>
<dbReference type="Proteomes" id="UP000183967">
    <property type="component" value="Unassembled WGS sequence"/>
</dbReference>
<dbReference type="PROSITE" id="PS51257">
    <property type="entry name" value="PROKAR_LIPOPROTEIN"/>
    <property type="match status" value="1"/>
</dbReference>
<protein>
    <recommendedName>
        <fullName evidence="3">Lipoprotein</fullName>
    </recommendedName>
</protein>
<reference evidence="2" key="1">
    <citation type="submission" date="2016-11" db="EMBL/GenBank/DDBJ databases">
        <authorList>
            <person name="Varghese N."/>
            <person name="Submissions S."/>
        </authorList>
    </citation>
    <scope>NUCLEOTIDE SEQUENCE [LARGE SCALE GENOMIC DNA]</scope>
    <source>
        <strain evidence="2">DSM 13643</strain>
    </source>
</reference>
<accession>A0A1M5SUP7</accession>
<sequence>MKILKTIIILFIIFTLVAGCNDKENISKEADLIDKNIDNDVENVSEINNDTINRPETKEITWTTEGEQNTEIFQLVNISIFPFTIYVPKKDCTITSTEDKLVINWNNIGYIEVVFRISRHLLFYSLFMINTFRI</sequence>
<name>A0A1M5SUP7_9FIRM</name>
<dbReference type="RefSeq" id="WP_073195567.1">
    <property type="nucleotide sequence ID" value="NZ_FQXO01000014.1"/>
</dbReference>
<keyword evidence="2" id="KW-1185">Reference proteome</keyword>